<feature type="coiled-coil region" evidence="1">
    <location>
        <begin position="662"/>
        <end position="744"/>
    </location>
</feature>
<protein>
    <submittedName>
        <fullName evidence="3">Uncharacterized protein YhaN</fullName>
    </submittedName>
</protein>
<sequence>MKIERLAFRGFGRLVERTFHFNEGLNLLEAPNEAGKSTMIQGLDALLYGGKKEGVTRRQKADWYEVYQPWSSDHYGGEIDFTIGEQEYRLIRSLRWEDEIEQLVVRKTGQELTKEFAMDRRKDRQFIEGLTGLSADLFNRVFHIESQKSGDDRHVVERIRQIITQGEETDLKPALERLERAIQRIGKTEQSKSKPYGATVLEVERLGEEVKKLRQLYQDLRGDQARLATLKKELLTVEKEESRAKEVVTEMKAEVQRSERIQVLKDQEDNLRYRLSRWEATASKFRQLEARRHQVMPQHLLSVEECKELQRLIEERNTPITRLEVIHQRLAYLEKETKRVEEENQQLLILDEALLQRQIHRLDEASRLEGKLKVPDAKGTMDDRIKGMQLEKDTRRLMELQEREDRYRRSRRELEDEAATLSRRLDLFEREEFISQVVDSQIPPGKASSKWLFMGGGGLIIATLMMQQSIFLGCLILFGGGVAFYRYYRLWGVDRQVHQNWLAQRSSMKEDQERLRREREVTEEEGSRLEPEMLRTHLSEKRTVLQSAYDELAVVIKEQEGIYSRWNVSSLVELHKKADEQRSRIQERETANQLDRQYRVRLKEIFQEAVSWAEENQLTKRLGDYHINAWLDETSKLADEARHARETGQRIRLETITLTQEQKNLQGALEKTDQALDQWTKQLGTEDFNQWRQWIEASEQVRQLNDQISETLREKEELTQAMEEEEWEKRLVETEEELATLVKEDEGIPLPHLKAELSEAEGVLGRVSHLCRQKEVEVLKLDERLQARADGMPSLAEGEVRWEEAKERLKTLQDQRTSLETAKAVLLEAVEEVQEDIAPRLRPYAARWIEKITGGRYQDLLINPAEGLELSVFVPETGQRQPVQSLSRGTMDQMYFALRLSLIRFFSENMTPFPVILDDSLVHFDDQRLTESLRILGELSQTHQVILCSCQKREGFLLEELGIPFTRQVI</sequence>
<gene>
    <name evidence="3" type="ORF">SAMN05444972_105310</name>
</gene>
<reference evidence="4" key="1">
    <citation type="submission" date="2016-10" db="EMBL/GenBank/DDBJ databases">
        <authorList>
            <person name="Varghese N."/>
            <person name="Submissions S."/>
        </authorList>
    </citation>
    <scope>NUCLEOTIDE SEQUENCE [LARGE SCALE GENOMIC DNA]</scope>
    <source>
        <strain evidence="4">DSM 45789</strain>
    </source>
</reference>
<dbReference type="SUPFAM" id="SSF52540">
    <property type="entry name" value="P-loop containing nucleoside triphosphate hydrolases"/>
    <property type="match status" value="2"/>
</dbReference>
<evidence type="ECO:0000313" key="4">
    <source>
        <dbReference type="Proteomes" id="UP000198660"/>
    </source>
</evidence>
<dbReference type="PANTHER" id="PTHR41259">
    <property type="entry name" value="DOUBLE-STRAND BREAK REPAIR RAD50 ATPASE, PUTATIVE-RELATED"/>
    <property type="match status" value="1"/>
</dbReference>
<evidence type="ECO:0000259" key="2">
    <source>
        <dbReference type="Pfam" id="PF13514"/>
    </source>
</evidence>
<dbReference type="Pfam" id="PF13514">
    <property type="entry name" value="AAA_27"/>
    <property type="match status" value="1"/>
</dbReference>
<dbReference type="InterPro" id="IPR027417">
    <property type="entry name" value="P-loop_NTPase"/>
</dbReference>
<feature type="coiled-coil region" evidence="1">
    <location>
        <begin position="795"/>
        <end position="829"/>
    </location>
</feature>
<dbReference type="AlphaFoldDB" id="A0A1I6RR53"/>
<feature type="coiled-coil region" evidence="1">
    <location>
        <begin position="390"/>
        <end position="431"/>
    </location>
</feature>
<name>A0A1I6RR53_9BACL</name>
<evidence type="ECO:0000256" key="1">
    <source>
        <dbReference type="SAM" id="Coils"/>
    </source>
</evidence>
<feature type="coiled-coil region" evidence="1">
    <location>
        <begin position="203"/>
        <end position="247"/>
    </location>
</feature>
<organism evidence="3 4">
    <name type="scientific">Marininema halotolerans</name>
    <dbReference type="NCBI Taxonomy" id="1155944"/>
    <lineage>
        <taxon>Bacteria</taxon>
        <taxon>Bacillati</taxon>
        <taxon>Bacillota</taxon>
        <taxon>Bacilli</taxon>
        <taxon>Bacillales</taxon>
        <taxon>Thermoactinomycetaceae</taxon>
        <taxon>Marininema</taxon>
    </lineage>
</organism>
<dbReference type="Proteomes" id="UP000198660">
    <property type="component" value="Unassembled WGS sequence"/>
</dbReference>
<evidence type="ECO:0000313" key="3">
    <source>
        <dbReference type="EMBL" id="SFS67152.1"/>
    </source>
</evidence>
<feature type="coiled-coil region" evidence="1">
    <location>
        <begin position="323"/>
        <end position="353"/>
    </location>
</feature>
<keyword evidence="4" id="KW-1185">Reference proteome</keyword>
<accession>A0A1I6RR53</accession>
<proteinExistence type="predicted"/>
<dbReference type="RefSeq" id="WP_091836679.1">
    <property type="nucleotide sequence ID" value="NZ_FPAA01000005.1"/>
</dbReference>
<keyword evidence="1" id="KW-0175">Coiled coil</keyword>
<dbReference type="Gene3D" id="3.40.50.300">
    <property type="entry name" value="P-loop containing nucleotide triphosphate hydrolases"/>
    <property type="match status" value="2"/>
</dbReference>
<dbReference type="OrthoDB" id="9764467at2"/>
<dbReference type="PANTHER" id="PTHR41259:SF1">
    <property type="entry name" value="DOUBLE-STRAND BREAK REPAIR RAD50 ATPASE, PUTATIVE-RELATED"/>
    <property type="match status" value="1"/>
</dbReference>
<dbReference type="InterPro" id="IPR038734">
    <property type="entry name" value="YhaN_AAA"/>
</dbReference>
<dbReference type="EMBL" id="FPAA01000005">
    <property type="protein sequence ID" value="SFS67152.1"/>
    <property type="molecule type" value="Genomic_DNA"/>
</dbReference>
<feature type="domain" description="YhaN AAA" evidence="2">
    <location>
        <begin position="1"/>
        <end position="50"/>
    </location>
</feature>